<keyword evidence="2" id="KW-0812">Transmembrane</keyword>
<name>A0A8J3A937_9PROT</name>
<keyword evidence="3" id="KW-0131">Cell cycle</keyword>
<reference evidence="3" key="3">
    <citation type="submission" date="2020-09" db="EMBL/GenBank/DDBJ databases">
        <authorList>
            <person name="Sun Q."/>
            <person name="Zhou Y."/>
        </authorList>
    </citation>
    <scope>NUCLEOTIDE SEQUENCE</scope>
    <source>
        <strain evidence="3">CGMCC 1.14984</strain>
    </source>
</reference>
<comment type="caution">
    <text evidence="3">The sequence shown here is derived from an EMBL/GenBank/DDBJ whole genome shotgun (WGS) entry which is preliminary data.</text>
</comment>
<dbReference type="EMBL" id="BMGZ01000002">
    <property type="protein sequence ID" value="GGH99600.1"/>
    <property type="molecule type" value="Genomic_DNA"/>
</dbReference>
<evidence type="ECO:0000313" key="5">
    <source>
        <dbReference type="Proteomes" id="UP000621856"/>
    </source>
</evidence>
<dbReference type="RefSeq" id="WP_155141120.1">
    <property type="nucleotide sequence ID" value="NZ_BMGZ01000002.1"/>
</dbReference>
<dbReference type="AlphaFoldDB" id="A0A8J3A937"/>
<evidence type="ECO:0000313" key="4">
    <source>
        <dbReference type="EMBL" id="NHK28815.1"/>
    </source>
</evidence>
<feature type="transmembrane region" description="Helical" evidence="2">
    <location>
        <begin position="236"/>
        <end position="261"/>
    </location>
</feature>
<evidence type="ECO:0000256" key="2">
    <source>
        <dbReference type="SAM" id="Phobius"/>
    </source>
</evidence>
<dbReference type="Proteomes" id="UP000818603">
    <property type="component" value="Unassembled WGS sequence"/>
</dbReference>
<keyword evidence="2" id="KW-0472">Membrane</keyword>
<feature type="transmembrane region" description="Helical" evidence="2">
    <location>
        <begin position="180"/>
        <end position="204"/>
    </location>
</feature>
<keyword evidence="3" id="KW-0132">Cell division</keyword>
<evidence type="ECO:0000313" key="3">
    <source>
        <dbReference type="EMBL" id="GGH99600.1"/>
    </source>
</evidence>
<gene>
    <name evidence="3" type="primary">ftsX</name>
    <name evidence="4" type="ORF">FF098_012915</name>
    <name evidence="3" type="ORF">GCM10011355_25940</name>
</gene>
<organism evidence="3 5">
    <name type="scientific">Aquisalinus luteolus</name>
    <dbReference type="NCBI Taxonomy" id="1566827"/>
    <lineage>
        <taxon>Bacteria</taxon>
        <taxon>Pseudomonadati</taxon>
        <taxon>Pseudomonadota</taxon>
        <taxon>Alphaproteobacteria</taxon>
        <taxon>Parvularculales</taxon>
        <taxon>Parvularculaceae</taxon>
        <taxon>Aquisalinus</taxon>
    </lineage>
</organism>
<keyword evidence="6" id="KW-1185">Reference proteome</keyword>
<proteinExistence type="predicted"/>
<dbReference type="GO" id="GO:0032153">
    <property type="term" value="C:cell division site"/>
    <property type="evidence" value="ECO:0007669"/>
    <property type="project" value="TreeGrafter"/>
</dbReference>
<evidence type="ECO:0000256" key="1">
    <source>
        <dbReference type="SAM" id="MobiDB-lite"/>
    </source>
</evidence>
<reference evidence="4 6" key="2">
    <citation type="submission" date="2020-02" db="EMBL/GenBank/DDBJ databases">
        <title>Genome sequence of Parvularcula flava strain NH6-79.</title>
        <authorList>
            <person name="Abdul Karim M.H."/>
            <person name="Lam M.Q."/>
            <person name="Chen S.J."/>
            <person name="Yahya A."/>
            <person name="Shahir S."/>
            <person name="Shamsir M.S."/>
            <person name="Chong C.S."/>
        </authorList>
    </citation>
    <scope>NUCLEOTIDE SEQUENCE [LARGE SCALE GENOMIC DNA]</scope>
    <source>
        <strain evidence="4 6">NH6-79</strain>
    </source>
</reference>
<dbReference type="GO" id="GO:0051301">
    <property type="term" value="P:cell division"/>
    <property type="evidence" value="ECO:0007669"/>
    <property type="project" value="UniProtKB-KW"/>
</dbReference>
<dbReference type="PANTHER" id="PTHR47755">
    <property type="entry name" value="CELL DIVISION PROTEIN FTSX"/>
    <property type="match status" value="1"/>
</dbReference>
<dbReference type="EMBL" id="VCJR02000002">
    <property type="protein sequence ID" value="NHK28815.1"/>
    <property type="molecule type" value="Genomic_DNA"/>
</dbReference>
<dbReference type="GO" id="GO:0016020">
    <property type="term" value="C:membrane"/>
    <property type="evidence" value="ECO:0007669"/>
    <property type="project" value="InterPro"/>
</dbReference>
<feature type="compositionally biased region" description="Acidic residues" evidence="1">
    <location>
        <begin position="1"/>
        <end position="16"/>
    </location>
</feature>
<sequence length="312" mass="32512">MSMEPAADEMVVEDDDHGPKAKRMPLLPEAGAAGAPLTAVIAVICFLAALALTGFFSVSKAARDWTADLRGSITIQVKGSDVGEIAANTATVMEFLQGTEGILSAEALSREEAGKLLEPWLGKGNLPASLPVPGIIAVEVAPSMRGELDGLARSLAAVAPNATIDDHGAWNASLAASARVLQIFAFGVFMLIMGAVCTVIIFAARAGLAANREVVDVLHLVGATDTFIAKEVQRRFFILGLRGSIIGVLAAGLAVVGAVLLLGGSIANSYFLPSFSTDSGLFLWLLIVPLLTCLVAAWSARTTVLKTLEKRF</sequence>
<protein>
    <submittedName>
        <fullName evidence="3">Cell division protein</fullName>
    </submittedName>
</protein>
<keyword evidence="2" id="KW-1133">Transmembrane helix</keyword>
<dbReference type="PANTHER" id="PTHR47755:SF1">
    <property type="entry name" value="CELL DIVISION PROTEIN FTSX"/>
    <property type="match status" value="1"/>
</dbReference>
<feature type="transmembrane region" description="Helical" evidence="2">
    <location>
        <begin position="30"/>
        <end position="56"/>
    </location>
</feature>
<accession>A0A8J3A937</accession>
<evidence type="ECO:0000313" key="6">
    <source>
        <dbReference type="Proteomes" id="UP000818603"/>
    </source>
</evidence>
<reference evidence="3" key="1">
    <citation type="journal article" date="2014" name="Int. J. Syst. Evol. Microbiol.">
        <title>Complete genome sequence of Corynebacterium casei LMG S-19264T (=DSM 44701T), isolated from a smear-ripened cheese.</title>
        <authorList>
            <consortium name="US DOE Joint Genome Institute (JGI-PGF)"/>
            <person name="Walter F."/>
            <person name="Albersmeier A."/>
            <person name="Kalinowski J."/>
            <person name="Ruckert C."/>
        </authorList>
    </citation>
    <scope>NUCLEOTIDE SEQUENCE</scope>
    <source>
        <strain evidence="3">CGMCC 1.14984</strain>
    </source>
</reference>
<feature type="transmembrane region" description="Helical" evidence="2">
    <location>
        <begin position="281"/>
        <end position="300"/>
    </location>
</feature>
<feature type="region of interest" description="Disordered" evidence="1">
    <location>
        <begin position="1"/>
        <end position="20"/>
    </location>
</feature>
<dbReference type="InterPro" id="IPR004513">
    <property type="entry name" value="FtsX"/>
</dbReference>
<dbReference type="Proteomes" id="UP000621856">
    <property type="component" value="Unassembled WGS sequence"/>
</dbReference>